<dbReference type="PANTHER" id="PTHR28082">
    <property type="entry name" value="ZINC FINGER PROTEIN"/>
    <property type="match status" value="1"/>
</dbReference>
<keyword evidence="6" id="KW-1185">Reference proteome</keyword>
<dbReference type="AlphaFoldDB" id="A0A562SVC8"/>
<evidence type="ECO:0000256" key="1">
    <source>
        <dbReference type="ARBA" id="ARBA00022723"/>
    </source>
</evidence>
<dbReference type="PIRSF" id="PIRSF017292">
    <property type="entry name" value="UCP017292_Znf_CHY"/>
    <property type="match status" value="1"/>
</dbReference>
<dbReference type="Proteomes" id="UP000316167">
    <property type="component" value="Unassembled WGS sequence"/>
</dbReference>
<dbReference type="Pfam" id="PF05495">
    <property type="entry name" value="zf-CHY"/>
    <property type="match status" value="1"/>
</dbReference>
<organism evidence="5 6">
    <name type="scientific">Lacibacter cauensis</name>
    <dbReference type="NCBI Taxonomy" id="510947"/>
    <lineage>
        <taxon>Bacteria</taxon>
        <taxon>Pseudomonadati</taxon>
        <taxon>Bacteroidota</taxon>
        <taxon>Chitinophagia</taxon>
        <taxon>Chitinophagales</taxon>
        <taxon>Chitinophagaceae</taxon>
        <taxon>Lacibacter</taxon>
    </lineage>
</organism>
<evidence type="ECO:0000259" key="4">
    <source>
        <dbReference type="PROSITE" id="PS51266"/>
    </source>
</evidence>
<comment type="caution">
    <text evidence="5">The sequence shown here is derived from an EMBL/GenBank/DDBJ whole genome shotgun (WGS) entry which is preliminary data.</text>
</comment>
<keyword evidence="1" id="KW-0479">Metal-binding</keyword>
<accession>A0A562SVC8</accession>
<sequence>MIEIKGKPVDDETRCEHYHSPLDIIAIRFKCCNTYYPCYFCHEETAGHTAQRWQANELDTKAILCGVCKHELTISQYLHSGYHCPNCNAAFNPKCNNHNHLYFDL</sequence>
<evidence type="ECO:0000256" key="3">
    <source>
        <dbReference type="ARBA" id="ARBA00022833"/>
    </source>
</evidence>
<dbReference type="InterPro" id="IPR008913">
    <property type="entry name" value="Znf_CHY"/>
</dbReference>
<dbReference type="OrthoDB" id="882119at2"/>
<dbReference type="InterPro" id="IPR037274">
    <property type="entry name" value="Znf_CHY_sf"/>
</dbReference>
<gene>
    <name evidence="5" type="ORF">IQ13_0182</name>
</gene>
<dbReference type="RefSeq" id="WP_144883582.1">
    <property type="nucleotide sequence ID" value="NZ_VLLE01000002.1"/>
</dbReference>
<keyword evidence="2" id="KW-0863">Zinc-finger</keyword>
<keyword evidence="3" id="KW-0862">Zinc</keyword>
<dbReference type="SUPFAM" id="SSF161219">
    <property type="entry name" value="CHY zinc finger-like"/>
    <property type="match status" value="1"/>
</dbReference>
<dbReference type="InterPro" id="IPR052604">
    <property type="entry name" value="Mito_Tim_assembly_helper"/>
</dbReference>
<dbReference type="GO" id="GO:0008270">
    <property type="term" value="F:zinc ion binding"/>
    <property type="evidence" value="ECO:0007669"/>
    <property type="project" value="UniProtKB-KW"/>
</dbReference>
<dbReference type="PROSITE" id="PS51266">
    <property type="entry name" value="ZF_CHY"/>
    <property type="match status" value="1"/>
</dbReference>
<proteinExistence type="predicted"/>
<dbReference type="PANTHER" id="PTHR28082:SF1">
    <property type="entry name" value="HELPER OF TIM PROTEIN 13"/>
    <property type="match status" value="1"/>
</dbReference>
<dbReference type="GO" id="GO:0045041">
    <property type="term" value="P:protein import into mitochondrial intermembrane space"/>
    <property type="evidence" value="ECO:0007669"/>
    <property type="project" value="TreeGrafter"/>
</dbReference>
<evidence type="ECO:0000313" key="6">
    <source>
        <dbReference type="Proteomes" id="UP000316167"/>
    </source>
</evidence>
<name>A0A562SVC8_9BACT</name>
<feature type="domain" description="CHY-type" evidence="4">
    <location>
        <begin position="8"/>
        <end position="89"/>
    </location>
</feature>
<reference evidence="5 6" key="1">
    <citation type="journal article" date="2015" name="Stand. Genomic Sci.">
        <title>Genomic Encyclopedia of Bacterial and Archaeal Type Strains, Phase III: the genomes of soil and plant-associated and newly described type strains.</title>
        <authorList>
            <person name="Whitman W.B."/>
            <person name="Woyke T."/>
            <person name="Klenk H.P."/>
            <person name="Zhou Y."/>
            <person name="Lilburn T.G."/>
            <person name="Beck B.J."/>
            <person name="De Vos P."/>
            <person name="Vandamme P."/>
            <person name="Eisen J.A."/>
            <person name="Garrity G."/>
            <person name="Hugenholtz P."/>
            <person name="Kyrpides N.C."/>
        </authorList>
    </citation>
    <scope>NUCLEOTIDE SEQUENCE [LARGE SCALE GENOMIC DNA]</scope>
    <source>
        <strain evidence="5 6">CGMCC 1.7271</strain>
    </source>
</reference>
<evidence type="ECO:0000256" key="2">
    <source>
        <dbReference type="ARBA" id="ARBA00022771"/>
    </source>
</evidence>
<protein>
    <submittedName>
        <fullName evidence="5">Putative CHY-type Zn-finger protein</fullName>
    </submittedName>
</protein>
<dbReference type="EMBL" id="VLLE01000002">
    <property type="protein sequence ID" value="TWI85028.1"/>
    <property type="molecule type" value="Genomic_DNA"/>
</dbReference>
<evidence type="ECO:0000313" key="5">
    <source>
        <dbReference type="EMBL" id="TWI85028.1"/>
    </source>
</evidence>
<dbReference type="InterPro" id="IPR016694">
    <property type="entry name" value="UCP017292"/>
</dbReference>